<proteinExistence type="predicted"/>
<dbReference type="InterPro" id="IPR053931">
    <property type="entry name" value="RapZ_C"/>
</dbReference>
<evidence type="ECO:0000259" key="1">
    <source>
        <dbReference type="Pfam" id="PF22740"/>
    </source>
</evidence>
<feature type="domain" description="RapZ C-terminal" evidence="1">
    <location>
        <begin position="108"/>
        <end position="190"/>
    </location>
</feature>
<sequence length="199" mass="21935">MFPIHSHMQMMSLQPVMFPQPQLLIPFQPVLFPLQHPHPFLQSQPLPNPYPQPLLQPATHAKTVYILSYSSEVIKRTPGAQAKLQTLCPGGIPALLTVNCQTWRAPLPDACRNCSGVNPVVQGYVLQSRTAVEEIDKAVTSLVNHLNAGNAVASIQTTCHAGTHRSVAAADIIAQKIRRRRVHAVVRHAHRKRGPGDLR</sequence>
<dbReference type="Pfam" id="PF22740">
    <property type="entry name" value="PapZ_C"/>
    <property type="match status" value="1"/>
</dbReference>
<evidence type="ECO:0000313" key="3">
    <source>
        <dbReference type="Proteomes" id="UP000800038"/>
    </source>
</evidence>
<reference evidence="2" key="1">
    <citation type="journal article" date="2020" name="Stud. Mycol.">
        <title>101 Dothideomycetes genomes: a test case for predicting lifestyles and emergence of pathogens.</title>
        <authorList>
            <person name="Haridas S."/>
            <person name="Albert R."/>
            <person name="Binder M."/>
            <person name="Bloem J."/>
            <person name="Labutti K."/>
            <person name="Salamov A."/>
            <person name="Andreopoulos B."/>
            <person name="Baker S."/>
            <person name="Barry K."/>
            <person name="Bills G."/>
            <person name="Bluhm B."/>
            <person name="Cannon C."/>
            <person name="Castanera R."/>
            <person name="Culley D."/>
            <person name="Daum C."/>
            <person name="Ezra D."/>
            <person name="Gonzalez J."/>
            <person name="Henrissat B."/>
            <person name="Kuo A."/>
            <person name="Liang C."/>
            <person name="Lipzen A."/>
            <person name="Lutzoni F."/>
            <person name="Magnuson J."/>
            <person name="Mondo S."/>
            <person name="Nolan M."/>
            <person name="Ohm R."/>
            <person name="Pangilinan J."/>
            <person name="Park H.-J."/>
            <person name="Ramirez L."/>
            <person name="Alfaro M."/>
            <person name="Sun H."/>
            <person name="Tritt A."/>
            <person name="Yoshinaga Y."/>
            <person name="Zwiers L.-H."/>
            <person name="Turgeon B."/>
            <person name="Goodwin S."/>
            <person name="Spatafora J."/>
            <person name="Crous P."/>
            <person name="Grigoriev I."/>
        </authorList>
    </citation>
    <scope>NUCLEOTIDE SEQUENCE</scope>
    <source>
        <strain evidence="2">CBS 161.51</strain>
    </source>
</reference>
<keyword evidence="3" id="KW-1185">Reference proteome</keyword>
<dbReference type="OrthoDB" id="5418695at2759"/>
<evidence type="ECO:0000313" key="2">
    <source>
        <dbReference type="EMBL" id="KAF1942439.1"/>
    </source>
</evidence>
<gene>
    <name evidence="2" type="ORF">EJ02DRAFT_489193</name>
</gene>
<name>A0A6A5SS81_9PLEO</name>
<dbReference type="EMBL" id="ML976035">
    <property type="protein sequence ID" value="KAF1942439.1"/>
    <property type="molecule type" value="Genomic_DNA"/>
</dbReference>
<organism evidence="2 3">
    <name type="scientific">Clathrospora elynae</name>
    <dbReference type="NCBI Taxonomy" id="706981"/>
    <lineage>
        <taxon>Eukaryota</taxon>
        <taxon>Fungi</taxon>
        <taxon>Dikarya</taxon>
        <taxon>Ascomycota</taxon>
        <taxon>Pezizomycotina</taxon>
        <taxon>Dothideomycetes</taxon>
        <taxon>Pleosporomycetidae</taxon>
        <taxon>Pleosporales</taxon>
        <taxon>Diademaceae</taxon>
        <taxon>Clathrospora</taxon>
    </lineage>
</organism>
<dbReference type="Proteomes" id="UP000800038">
    <property type="component" value="Unassembled WGS sequence"/>
</dbReference>
<accession>A0A6A5SS81</accession>
<protein>
    <recommendedName>
        <fullName evidence="1">RapZ C-terminal domain-containing protein</fullName>
    </recommendedName>
</protein>
<dbReference type="AlphaFoldDB" id="A0A6A5SS81"/>